<protein>
    <submittedName>
        <fullName evidence="2">Uncharacterized protein</fullName>
    </submittedName>
</protein>
<name>A0A830BVZ0_9LAMI</name>
<dbReference type="Proteomes" id="UP000653305">
    <property type="component" value="Unassembled WGS sequence"/>
</dbReference>
<dbReference type="EMBL" id="BMAC01000271">
    <property type="protein sequence ID" value="GFP92187.1"/>
    <property type="molecule type" value="Genomic_DNA"/>
</dbReference>
<proteinExistence type="predicted"/>
<feature type="region of interest" description="Disordered" evidence="1">
    <location>
        <begin position="1"/>
        <end position="26"/>
    </location>
</feature>
<comment type="caution">
    <text evidence="2">The sequence shown here is derived from an EMBL/GenBank/DDBJ whole genome shotgun (WGS) entry which is preliminary data.</text>
</comment>
<accession>A0A830BVZ0</accession>
<evidence type="ECO:0000313" key="3">
    <source>
        <dbReference type="Proteomes" id="UP000653305"/>
    </source>
</evidence>
<evidence type="ECO:0000256" key="1">
    <source>
        <dbReference type="SAM" id="MobiDB-lite"/>
    </source>
</evidence>
<sequence>MARALMTRDQCSKRRQKAAPRREAREKRLAYAPRLSRLEAWPCRLTTPHVFLNLARDTNSKTRDTDPGHPAWRHGAYQDVMDSVRFHSRSETGQAELVALEKALEIAMSPAGSAREAGFQWEVSLFEVEM</sequence>
<organism evidence="2 3">
    <name type="scientific">Phtheirospermum japonicum</name>
    <dbReference type="NCBI Taxonomy" id="374723"/>
    <lineage>
        <taxon>Eukaryota</taxon>
        <taxon>Viridiplantae</taxon>
        <taxon>Streptophyta</taxon>
        <taxon>Embryophyta</taxon>
        <taxon>Tracheophyta</taxon>
        <taxon>Spermatophyta</taxon>
        <taxon>Magnoliopsida</taxon>
        <taxon>eudicotyledons</taxon>
        <taxon>Gunneridae</taxon>
        <taxon>Pentapetalae</taxon>
        <taxon>asterids</taxon>
        <taxon>lamiids</taxon>
        <taxon>Lamiales</taxon>
        <taxon>Orobanchaceae</taxon>
        <taxon>Orobanchaceae incertae sedis</taxon>
        <taxon>Phtheirospermum</taxon>
    </lineage>
</organism>
<evidence type="ECO:0000313" key="2">
    <source>
        <dbReference type="EMBL" id="GFP92187.1"/>
    </source>
</evidence>
<keyword evidence="3" id="KW-1185">Reference proteome</keyword>
<gene>
    <name evidence="2" type="ORF">PHJA_001362800</name>
</gene>
<dbReference type="AlphaFoldDB" id="A0A830BVZ0"/>
<reference evidence="2" key="1">
    <citation type="submission" date="2020-07" db="EMBL/GenBank/DDBJ databases">
        <title>Ethylene signaling mediates host invasion by parasitic plants.</title>
        <authorList>
            <person name="Yoshida S."/>
        </authorList>
    </citation>
    <scope>NUCLEOTIDE SEQUENCE</scope>
    <source>
        <strain evidence="2">Okayama</strain>
    </source>
</reference>